<dbReference type="OrthoDB" id="2016548at2759"/>
<dbReference type="EMBL" id="KI966414">
    <property type="protein sequence ID" value="EWC46907.1"/>
    <property type="molecule type" value="Genomic_DNA"/>
</dbReference>
<reference evidence="4 5" key="1">
    <citation type="submission" date="2013-05" db="EMBL/GenBank/DDBJ databases">
        <title>Drechslerella stenobrocha genome reveals carnivorous origination and mechanical trapping mechanism of predatory fungi.</title>
        <authorList>
            <person name="Liu X."/>
            <person name="Zhang W."/>
            <person name="Liu K."/>
        </authorList>
    </citation>
    <scope>NUCLEOTIDE SEQUENCE [LARGE SCALE GENOMIC DNA]</scope>
    <source>
        <strain evidence="4 5">248</strain>
    </source>
</reference>
<evidence type="ECO:0000259" key="3">
    <source>
        <dbReference type="Pfam" id="PF04982"/>
    </source>
</evidence>
<dbReference type="Pfam" id="PF04982">
    <property type="entry name" value="TM_HPP"/>
    <property type="match status" value="1"/>
</dbReference>
<feature type="transmembrane region" description="Helical" evidence="2">
    <location>
        <begin position="180"/>
        <end position="202"/>
    </location>
</feature>
<feature type="transmembrane region" description="Helical" evidence="2">
    <location>
        <begin position="84"/>
        <end position="106"/>
    </location>
</feature>
<evidence type="ECO:0000256" key="2">
    <source>
        <dbReference type="SAM" id="Phobius"/>
    </source>
</evidence>
<evidence type="ECO:0000256" key="1">
    <source>
        <dbReference type="SAM" id="MobiDB-lite"/>
    </source>
</evidence>
<gene>
    <name evidence="4" type="ORF">DRE_03919</name>
</gene>
<feature type="transmembrane region" description="Helical" evidence="2">
    <location>
        <begin position="48"/>
        <end position="72"/>
    </location>
</feature>
<evidence type="ECO:0000313" key="5">
    <source>
        <dbReference type="Proteomes" id="UP000024837"/>
    </source>
</evidence>
<feature type="region of interest" description="Disordered" evidence="1">
    <location>
        <begin position="220"/>
        <end position="259"/>
    </location>
</feature>
<sequence>MMKPGSKADPHFDIDDYLNPWIPPNQLHRLPTPISRFLGYRSSPRPDVGGPLAACWSFLGAFCGIATASAFFKYSGIFSDVHAPFIIASFGASAILEYSVIGSPLGQPRNCVLGHFLSALTGICVAKLFRYSDKFDEIRWLAGALSVGVASAVMSLTNTSHPPGGATALLAAVDPVVEGMGWYLLPYVLLATVFLISVALLFNNIQRQFPIFWWTPKETGSKLWSPCRQSRDLEEQKATAISGKELPGTEPSSSTNSLS</sequence>
<feature type="transmembrane region" description="Helical" evidence="2">
    <location>
        <begin position="112"/>
        <end position="129"/>
    </location>
</feature>
<name>W7I3D1_9PEZI</name>
<keyword evidence="2" id="KW-0472">Membrane</keyword>
<keyword evidence="5" id="KW-1185">Reference proteome</keyword>
<dbReference type="InterPro" id="IPR007065">
    <property type="entry name" value="HPP"/>
</dbReference>
<keyword evidence="2" id="KW-0812">Transmembrane</keyword>
<organism evidence="4 5">
    <name type="scientific">Drechslerella stenobrocha 248</name>
    <dbReference type="NCBI Taxonomy" id="1043628"/>
    <lineage>
        <taxon>Eukaryota</taxon>
        <taxon>Fungi</taxon>
        <taxon>Dikarya</taxon>
        <taxon>Ascomycota</taxon>
        <taxon>Pezizomycotina</taxon>
        <taxon>Orbiliomycetes</taxon>
        <taxon>Orbiliales</taxon>
        <taxon>Orbiliaceae</taxon>
        <taxon>Drechslerella</taxon>
    </lineage>
</organism>
<keyword evidence="2" id="KW-1133">Transmembrane helix</keyword>
<dbReference type="InterPro" id="IPR058581">
    <property type="entry name" value="TM_HPP"/>
</dbReference>
<feature type="domain" description="HPP transmembrane region" evidence="3">
    <location>
        <begin position="52"/>
        <end position="210"/>
    </location>
</feature>
<accession>W7I3D1</accession>
<dbReference type="HOGENOM" id="CLU_040397_0_1_1"/>
<protein>
    <recommendedName>
        <fullName evidence="3">HPP transmembrane region domain-containing protein</fullName>
    </recommendedName>
</protein>
<proteinExistence type="predicted"/>
<dbReference type="AlphaFoldDB" id="W7I3D1"/>
<dbReference type="PANTHER" id="PTHR33741:SF5">
    <property type="entry name" value="TRANSMEMBRANE PROTEIN DDB_G0269096-RELATED"/>
    <property type="match status" value="1"/>
</dbReference>
<dbReference type="PANTHER" id="PTHR33741">
    <property type="entry name" value="TRANSMEMBRANE PROTEIN DDB_G0269096-RELATED"/>
    <property type="match status" value="1"/>
</dbReference>
<dbReference type="Proteomes" id="UP000024837">
    <property type="component" value="Unassembled WGS sequence"/>
</dbReference>
<evidence type="ECO:0000313" key="4">
    <source>
        <dbReference type="EMBL" id="EWC46907.1"/>
    </source>
</evidence>
<feature type="compositionally biased region" description="Polar residues" evidence="1">
    <location>
        <begin position="250"/>
        <end position="259"/>
    </location>
</feature>
<feature type="transmembrane region" description="Helical" evidence="2">
    <location>
        <begin position="141"/>
        <end position="160"/>
    </location>
</feature>